<accession>F8X529</accession>
<evidence type="ECO:0000256" key="1">
    <source>
        <dbReference type="ARBA" id="ARBA00022612"/>
    </source>
</evidence>
<dbReference type="GeneID" id="78083932"/>
<evidence type="ECO:0008006" key="5">
    <source>
        <dbReference type="Google" id="ProtNLM"/>
    </source>
</evidence>
<evidence type="ECO:0000313" key="3">
    <source>
        <dbReference type="EMBL" id="EGK04727.1"/>
    </source>
</evidence>
<dbReference type="Pfam" id="PF03592">
    <property type="entry name" value="Terminase_2"/>
    <property type="match status" value="1"/>
</dbReference>
<keyword evidence="4" id="KW-1185">Reference proteome</keyword>
<protein>
    <recommendedName>
        <fullName evidence="5">Terminase small subunit</fullName>
    </recommendedName>
</protein>
<dbReference type="HOGENOM" id="CLU_064914_2_1_10"/>
<dbReference type="eggNOG" id="COG3728">
    <property type="taxonomic scope" value="Bacteria"/>
</dbReference>
<dbReference type="GO" id="GO:0051276">
    <property type="term" value="P:chromosome organization"/>
    <property type="evidence" value="ECO:0007669"/>
    <property type="project" value="InterPro"/>
</dbReference>
<dbReference type="InterPro" id="IPR052404">
    <property type="entry name" value="SPP1-like_terminase"/>
</dbReference>
<dbReference type="Proteomes" id="UP000006420">
    <property type="component" value="Unassembled WGS sequence"/>
</dbReference>
<dbReference type="OrthoDB" id="1338457at2"/>
<sequence length="188" mass="21501">MQEDNEIKLTAKQERFCYEYCIDFNATQAAIRSGYSEKTAFTIASENLRKPYILNRIKEMQDNLAQTAGISALRVIKEHEKIAFSSIAHLHNTWIERVELESLTDEQKACIKSISTKVIKKNIGTYDEPDIVDVEYVKIELYDKQKSLDSINKMLGFDAATKVEMDANVTVKPMTKELARKIIDELGD</sequence>
<dbReference type="InterPro" id="IPR005335">
    <property type="entry name" value="Terminase_ssu"/>
</dbReference>
<name>F8X529_9BACT</name>
<organism evidence="3 4">
    <name type="scientific">Dysgonomonas mossii DSM 22836</name>
    <dbReference type="NCBI Taxonomy" id="742767"/>
    <lineage>
        <taxon>Bacteria</taxon>
        <taxon>Pseudomonadati</taxon>
        <taxon>Bacteroidota</taxon>
        <taxon>Bacteroidia</taxon>
        <taxon>Bacteroidales</taxon>
        <taxon>Dysgonomonadaceae</taxon>
        <taxon>Dysgonomonas</taxon>
    </lineage>
</organism>
<dbReference type="EMBL" id="ADLW01000021">
    <property type="protein sequence ID" value="EGK04727.1"/>
    <property type="molecule type" value="Genomic_DNA"/>
</dbReference>
<dbReference type="InterPro" id="IPR038713">
    <property type="entry name" value="Terminase_Gp1_N_sf"/>
</dbReference>
<dbReference type="RefSeq" id="WP_006844705.1">
    <property type="nucleotide sequence ID" value="NZ_AQWJ01000012.1"/>
</dbReference>
<dbReference type="STRING" id="742767.HMPREF9456_03338"/>
<gene>
    <name evidence="3" type="ORF">HMPREF9456_03338</name>
</gene>
<dbReference type="PANTHER" id="PTHR41328">
    <property type="entry name" value="TERMINASE SMALL SUBUNIT-RELATED"/>
    <property type="match status" value="1"/>
</dbReference>
<proteinExistence type="predicted"/>
<keyword evidence="2" id="KW-0231">Viral genome packaging</keyword>
<reference evidence="3 4" key="1">
    <citation type="submission" date="2011-04" db="EMBL/GenBank/DDBJ databases">
        <title>The Genome Sequence of Dysgonomonas mossii DSM 22836.</title>
        <authorList>
            <consortium name="The Broad Institute Genome Sequencing Platform"/>
            <person name="Earl A."/>
            <person name="Ward D."/>
            <person name="Feldgarden M."/>
            <person name="Gevers D."/>
            <person name="Pudlo N."/>
            <person name="Martens E."/>
            <person name="Allen-Vercoe E."/>
            <person name="Young S.K."/>
            <person name="Zeng Q."/>
            <person name="Gargeya S."/>
            <person name="Fitzgerald M."/>
            <person name="Haas B."/>
            <person name="Abouelleil A."/>
            <person name="Alvarado L."/>
            <person name="Arachchi H.M."/>
            <person name="Berlin A."/>
            <person name="Brown A."/>
            <person name="Chapman S.B."/>
            <person name="Chen Z."/>
            <person name="Dunbar C."/>
            <person name="Freedman E."/>
            <person name="Gearin G."/>
            <person name="Gellesch M."/>
            <person name="Goldberg J."/>
            <person name="Griggs A."/>
            <person name="Gujja S."/>
            <person name="Heiman D."/>
            <person name="Howarth C."/>
            <person name="Larson L."/>
            <person name="Lui A."/>
            <person name="MacDonald P.J.P."/>
            <person name="Mehta T."/>
            <person name="Montmayeur A."/>
            <person name="Murphy C."/>
            <person name="Neiman D."/>
            <person name="Pearson M."/>
            <person name="Priest M."/>
            <person name="Roberts A."/>
            <person name="Saif S."/>
            <person name="Shea T."/>
            <person name="Shenoy N."/>
            <person name="Sisk P."/>
            <person name="Stolte C."/>
            <person name="Sykes S."/>
            <person name="Yandava C."/>
            <person name="Wortman J."/>
            <person name="Nusbaum C."/>
            <person name="Birren B."/>
        </authorList>
    </citation>
    <scope>NUCLEOTIDE SEQUENCE [LARGE SCALE GENOMIC DNA]</scope>
    <source>
        <strain evidence="3 4">DSM 22836</strain>
    </source>
</reference>
<dbReference type="Gene3D" id="1.10.10.1400">
    <property type="entry name" value="Terminase, small subunit, N-terminal DNA-binding domain, HTH motif"/>
    <property type="match status" value="1"/>
</dbReference>
<dbReference type="AlphaFoldDB" id="F8X529"/>
<evidence type="ECO:0000313" key="4">
    <source>
        <dbReference type="Proteomes" id="UP000006420"/>
    </source>
</evidence>
<comment type="caution">
    <text evidence="3">The sequence shown here is derived from an EMBL/GenBank/DDBJ whole genome shotgun (WGS) entry which is preliminary data.</text>
</comment>
<keyword evidence="1" id="KW-1188">Viral release from host cell</keyword>
<dbReference type="PANTHER" id="PTHR41328:SF2">
    <property type="entry name" value="TERMINASE SMALL SUBUNIT"/>
    <property type="match status" value="1"/>
</dbReference>
<evidence type="ECO:0000256" key="2">
    <source>
        <dbReference type="ARBA" id="ARBA00023219"/>
    </source>
</evidence>